<sequence>MLVSFTSKLIVRLLDLCWCISFSWFVSRCRLLFLTSVKSAFEMKIPS</sequence>
<reference evidence="1" key="1">
    <citation type="submission" date="2018-02" db="EMBL/GenBank/DDBJ databases">
        <title>Rhizophora mucronata_Transcriptome.</title>
        <authorList>
            <person name="Meera S.P."/>
            <person name="Sreeshan A."/>
            <person name="Augustine A."/>
        </authorList>
    </citation>
    <scope>NUCLEOTIDE SEQUENCE</scope>
    <source>
        <tissue evidence="1">Leaf</tissue>
    </source>
</reference>
<proteinExistence type="predicted"/>
<protein>
    <submittedName>
        <fullName evidence="1">Uncharacterized protein</fullName>
    </submittedName>
</protein>
<dbReference type="AlphaFoldDB" id="A0A2P2Q9B5"/>
<name>A0A2P2Q9B5_RHIMU</name>
<organism evidence="1">
    <name type="scientific">Rhizophora mucronata</name>
    <name type="common">Asiatic mangrove</name>
    <dbReference type="NCBI Taxonomy" id="61149"/>
    <lineage>
        <taxon>Eukaryota</taxon>
        <taxon>Viridiplantae</taxon>
        <taxon>Streptophyta</taxon>
        <taxon>Embryophyta</taxon>
        <taxon>Tracheophyta</taxon>
        <taxon>Spermatophyta</taxon>
        <taxon>Magnoliopsida</taxon>
        <taxon>eudicotyledons</taxon>
        <taxon>Gunneridae</taxon>
        <taxon>Pentapetalae</taxon>
        <taxon>rosids</taxon>
        <taxon>fabids</taxon>
        <taxon>Malpighiales</taxon>
        <taxon>Rhizophoraceae</taxon>
        <taxon>Rhizophora</taxon>
    </lineage>
</organism>
<evidence type="ECO:0000313" key="1">
    <source>
        <dbReference type="EMBL" id="MBX63622.1"/>
    </source>
</evidence>
<accession>A0A2P2Q9B5</accession>
<dbReference type="EMBL" id="GGEC01083138">
    <property type="protein sequence ID" value="MBX63622.1"/>
    <property type="molecule type" value="Transcribed_RNA"/>
</dbReference>